<keyword evidence="3" id="KW-1185">Reference proteome</keyword>
<evidence type="ECO:0000313" key="2">
    <source>
        <dbReference type="EMBL" id="KAG7308092.1"/>
    </source>
</evidence>
<accession>A0ABQ7QST6</accession>
<evidence type="ECO:0000313" key="3">
    <source>
        <dbReference type="Proteomes" id="UP000823941"/>
    </source>
</evidence>
<feature type="non-terminal residue" evidence="2">
    <location>
        <position position="1"/>
    </location>
</feature>
<proteinExistence type="predicted"/>
<comment type="caution">
    <text evidence="2">The sequence shown here is derived from an EMBL/GenBank/DDBJ whole genome shotgun (WGS) entry which is preliminary data.</text>
</comment>
<dbReference type="EMBL" id="JAHIBW010000009">
    <property type="protein sequence ID" value="KAG7308092.1"/>
    <property type="molecule type" value="Genomic_DNA"/>
</dbReference>
<sequence length="103" mass="10859">EQKVSASGLEQARAAPSEQVDSEPGSRRLLKAAAVMGGEPPTPSHVSIRSRLPSIPPFLFPLPQCSYVSFPLYFLSCAAAERYSAPALTQHLHSAISLAQGAG</sequence>
<gene>
    <name evidence="2" type="ORF">JYU34_006744</name>
</gene>
<reference evidence="2 3" key="1">
    <citation type="submission" date="2021-06" db="EMBL/GenBank/DDBJ databases">
        <title>A haploid diamondback moth (Plutella xylostella L.) genome assembly resolves 31 chromosomes and identifies a diamide resistance mutation.</title>
        <authorList>
            <person name="Ward C.M."/>
            <person name="Perry K.D."/>
            <person name="Baker G."/>
            <person name="Powis K."/>
            <person name="Heckel D.G."/>
            <person name="Baxter S.W."/>
        </authorList>
    </citation>
    <scope>NUCLEOTIDE SEQUENCE [LARGE SCALE GENOMIC DNA]</scope>
    <source>
        <strain evidence="2 3">LV</strain>
        <tissue evidence="2">Single pupa</tissue>
    </source>
</reference>
<feature type="region of interest" description="Disordered" evidence="1">
    <location>
        <begin position="1"/>
        <end position="26"/>
    </location>
</feature>
<name>A0ABQ7QST6_PLUXY</name>
<organism evidence="2 3">
    <name type="scientific">Plutella xylostella</name>
    <name type="common">Diamondback moth</name>
    <name type="synonym">Plutella maculipennis</name>
    <dbReference type="NCBI Taxonomy" id="51655"/>
    <lineage>
        <taxon>Eukaryota</taxon>
        <taxon>Metazoa</taxon>
        <taxon>Ecdysozoa</taxon>
        <taxon>Arthropoda</taxon>
        <taxon>Hexapoda</taxon>
        <taxon>Insecta</taxon>
        <taxon>Pterygota</taxon>
        <taxon>Neoptera</taxon>
        <taxon>Endopterygota</taxon>
        <taxon>Lepidoptera</taxon>
        <taxon>Glossata</taxon>
        <taxon>Ditrysia</taxon>
        <taxon>Yponomeutoidea</taxon>
        <taxon>Plutellidae</taxon>
        <taxon>Plutella</taxon>
    </lineage>
</organism>
<protein>
    <submittedName>
        <fullName evidence="2">Uncharacterized protein</fullName>
    </submittedName>
</protein>
<dbReference type="Proteomes" id="UP000823941">
    <property type="component" value="Chromosome 9"/>
</dbReference>
<evidence type="ECO:0000256" key="1">
    <source>
        <dbReference type="SAM" id="MobiDB-lite"/>
    </source>
</evidence>